<sequence length="81" mass="8974">MTVSHFLFISRGEKAEDIVRIDATAGGFVPFVGFLQGLINQLKASPGSDSIRCHCGVSGWRGMMNQLWSNNWQNPLLKISH</sequence>
<name>A0ABN7AUB9_9HEMI</name>
<evidence type="ECO:0000313" key="2">
    <source>
        <dbReference type="Proteomes" id="UP001307889"/>
    </source>
</evidence>
<evidence type="ECO:0000313" key="1">
    <source>
        <dbReference type="EMBL" id="BES94967.1"/>
    </source>
</evidence>
<dbReference type="EMBL" id="AP028913">
    <property type="protein sequence ID" value="BES94967.1"/>
    <property type="molecule type" value="Genomic_DNA"/>
</dbReference>
<organism evidence="1 2">
    <name type="scientific">Nesidiocoris tenuis</name>
    <dbReference type="NCBI Taxonomy" id="355587"/>
    <lineage>
        <taxon>Eukaryota</taxon>
        <taxon>Metazoa</taxon>
        <taxon>Ecdysozoa</taxon>
        <taxon>Arthropoda</taxon>
        <taxon>Hexapoda</taxon>
        <taxon>Insecta</taxon>
        <taxon>Pterygota</taxon>
        <taxon>Neoptera</taxon>
        <taxon>Paraneoptera</taxon>
        <taxon>Hemiptera</taxon>
        <taxon>Heteroptera</taxon>
        <taxon>Panheteroptera</taxon>
        <taxon>Cimicomorpha</taxon>
        <taxon>Miridae</taxon>
        <taxon>Dicyphina</taxon>
        <taxon>Nesidiocoris</taxon>
    </lineage>
</organism>
<reference evidence="1 2" key="1">
    <citation type="submission" date="2023-09" db="EMBL/GenBank/DDBJ databases">
        <title>Nesidiocoris tenuis whole genome shotgun sequence.</title>
        <authorList>
            <person name="Shibata T."/>
            <person name="Shimoda M."/>
            <person name="Kobayashi T."/>
            <person name="Uehara T."/>
        </authorList>
    </citation>
    <scope>NUCLEOTIDE SEQUENCE [LARGE SCALE GENOMIC DNA]</scope>
    <source>
        <strain evidence="1 2">Japan</strain>
    </source>
</reference>
<protein>
    <submittedName>
        <fullName evidence="1">Uncharacterized protein</fullName>
    </submittedName>
</protein>
<gene>
    <name evidence="1" type="ORF">NTJ_07777</name>
</gene>
<keyword evidence="2" id="KW-1185">Reference proteome</keyword>
<dbReference type="Proteomes" id="UP001307889">
    <property type="component" value="Chromosome 5"/>
</dbReference>
<accession>A0ABN7AUB9</accession>
<proteinExistence type="predicted"/>